<dbReference type="OrthoDB" id="2156903at2"/>
<name>A0A1M4SY34_9LACT</name>
<evidence type="ECO:0008006" key="3">
    <source>
        <dbReference type="Google" id="ProtNLM"/>
    </source>
</evidence>
<dbReference type="RefSeq" id="WP_073295150.1">
    <property type="nucleotide sequence ID" value="NZ_FQUF01000004.1"/>
</dbReference>
<reference evidence="1 2" key="1">
    <citation type="submission" date="2016-11" db="EMBL/GenBank/DDBJ databases">
        <authorList>
            <person name="Jaros S."/>
            <person name="Januszkiewicz K."/>
            <person name="Wedrychowicz H."/>
        </authorList>
    </citation>
    <scope>NUCLEOTIDE SEQUENCE [LARGE SCALE GENOMIC DNA]</scope>
    <source>
        <strain evidence="1 2">DSM 15692</strain>
    </source>
</reference>
<dbReference type="Pfam" id="PF11213">
    <property type="entry name" value="DUF3006"/>
    <property type="match status" value="1"/>
</dbReference>
<dbReference type="AlphaFoldDB" id="A0A1M4SY34"/>
<sequence length="84" mass="9746">MKAVFEEINGDLAVFIVDNIQKIYHLPTAQLPSDIEIGDVFEVEITKDDQLNLLNNLPKERIRREQTARAKREALLKRSQNKKD</sequence>
<proteinExistence type="predicted"/>
<organism evidence="1 2">
    <name type="scientific">Atopostipes suicloacalis DSM 15692</name>
    <dbReference type="NCBI Taxonomy" id="1121025"/>
    <lineage>
        <taxon>Bacteria</taxon>
        <taxon>Bacillati</taxon>
        <taxon>Bacillota</taxon>
        <taxon>Bacilli</taxon>
        <taxon>Lactobacillales</taxon>
        <taxon>Carnobacteriaceae</taxon>
        <taxon>Atopostipes</taxon>
    </lineage>
</organism>
<keyword evidence="2" id="KW-1185">Reference proteome</keyword>
<gene>
    <name evidence="1" type="ORF">SAMN02745249_00283</name>
</gene>
<dbReference type="STRING" id="1121025.SAMN02745249_00283"/>
<evidence type="ECO:0000313" key="2">
    <source>
        <dbReference type="Proteomes" id="UP000184128"/>
    </source>
</evidence>
<dbReference type="EMBL" id="FQUF01000004">
    <property type="protein sequence ID" value="SHE36907.1"/>
    <property type="molecule type" value="Genomic_DNA"/>
</dbReference>
<evidence type="ECO:0000313" key="1">
    <source>
        <dbReference type="EMBL" id="SHE36907.1"/>
    </source>
</evidence>
<accession>A0A1M4SY34</accession>
<dbReference type="Proteomes" id="UP000184128">
    <property type="component" value="Unassembled WGS sequence"/>
</dbReference>
<protein>
    <recommendedName>
        <fullName evidence="3">DUF3006 domain-containing protein</fullName>
    </recommendedName>
</protein>
<dbReference type="InterPro" id="IPR021377">
    <property type="entry name" value="DUF3006"/>
</dbReference>